<keyword evidence="3" id="KW-1015">Disulfide bond</keyword>
<dbReference type="Proteomes" id="UP001176806">
    <property type="component" value="Unassembled WGS sequence"/>
</dbReference>
<evidence type="ECO:0000259" key="6">
    <source>
        <dbReference type="PROSITE" id="PS51352"/>
    </source>
</evidence>
<dbReference type="InterPro" id="IPR036249">
    <property type="entry name" value="Thioredoxin-like_sf"/>
</dbReference>
<sequence>MKKITFIFLLTLLLGFSINAQKTIKNPSFEVTISGITHISKIELNINDTRIYIHSTFLPKWWVNFEKDLFIKDCETGKKYTIKEVEGVAFGERIFMPESGEKTNVLIFPPLDTNVKKIDYSDQIFGISLLKKNKRLVKTKEVPESVSKWLGEELAKVTAPPVKDFNASQFFNKSAARLVGYIKGYDPRLGFETGIMYMGNDITREDYPVVIQVHPDGRFEADIPLTNPIYSRMSFKRSMTFNLYLEPQQTLAMIIDWEEFLIADKFRNKRHKFKNVIFKGPLARINEDLSGFELKEINYKAFNKKIKKLSPEAFKKEKLGDLKENKDNLTAYLSNNTITPKAAVLLKNNMLLEHATQLFDFIRKRDYEARKDTINDILKTPVANDYYDFLQDMPLNNQSLLVLDKFGTFVNRFEFSKPILIYPKRKKSALNLKPEKTLLEYFKEAGIIISEKDKELIELQKKNPLKSAKEYNEQRKLFSDAYKNGSKAYSKKYVQPLMDAQSKVEKISMEKWRLRDSVVTNIFKLEKNLVYDMVKIRALDFDIKRSNSKSAHEYWETLKNEIVHPFLKEEGDRVVNKKFPMISTQKNIDGNMNTRENIQAITTKLPEGRATDVFRKIIEPFKGKILFVDFWATSCAPCVGGIKRMKDTRKEYEGNKDFDFIFITDERSSTIGKYTKFVEEQELKNTYRLSLDDYNYLRQLFKFNGIPKYVVIDKNGDVINDNFSMYLFDYLLDGILEKYK</sequence>
<keyword evidence="2" id="KW-0201">Cytochrome c-type biogenesis</keyword>
<keyword evidence="8" id="KW-1185">Reference proteome</keyword>
<evidence type="ECO:0000313" key="8">
    <source>
        <dbReference type="Proteomes" id="UP001176806"/>
    </source>
</evidence>
<accession>A0ABT8WMI0</accession>
<keyword evidence="4" id="KW-0676">Redox-active center</keyword>
<evidence type="ECO:0000256" key="5">
    <source>
        <dbReference type="SAM" id="SignalP"/>
    </source>
</evidence>
<dbReference type="PROSITE" id="PS51352">
    <property type="entry name" value="THIOREDOXIN_2"/>
    <property type="match status" value="1"/>
</dbReference>
<protein>
    <submittedName>
        <fullName evidence="7">TlpA disulfide reductase family protein</fullName>
    </submittedName>
</protein>
<dbReference type="SUPFAM" id="SSF52833">
    <property type="entry name" value="Thioredoxin-like"/>
    <property type="match status" value="1"/>
</dbReference>
<dbReference type="PANTHER" id="PTHR42852">
    <property type="entry name" value="THIOL:DISULFIDE INTERCHANGE PROTEIN DSBE"/>
    <property type="match status" value="1"/>
</dbReference>
<organism evidence="7 8">
    <name type="scientific">Flavivirga jejuensis</name>
    <dbReference type="NCBI Taxonomy" id="870487"/>
    <lineage>
        <taxon>Bacteria</taxon>
        <taxon>Pseudomonadati</taxon>
        <taxon>Bacteroidota</taxon>
        <taxon>Flavobacteriia</taxon>
        <taxon>Flavobacteriales</taxon>
        <taxon>Flavobacteriaceae</taxon>
        <taxon>Flavivirga</taxon>
    </lineage>
</organism>
<evidence type="ECO:0000313" key="7">
    <source>
        <dbReference type="EMBL" id="MDO5974333.1"/>
    </source>
</evidence>
<name>A0ABT8WMI0_9FLAO</name>
<reference evidence="7" key="1">
    <citation type="submission" date="2023-07" db="EMBL/GenBank/DDBJ databases">
        <title>Two novel species in the genus Flavivirga.</title>
        <authorList>
            <person name="Kwon K."/>
        </authorList>
    </citation>
    <scope>NUCLEOTIDE SEQUENCE</scope>
    <source>
        <strain evidence="7">KACC 14158</strain>
    </source>
</reference>
<dbReference type="InterPro" id="IPR050553">
    <property type="entry name" value="Thioredoxin_ResA/DsbE_sf"/>
</dbReference>
<feature type="signal peptide" evidence="5">
    <location>
        <begin position="1"/>
        <end position="22"/>
    </location>
</feature>
<dbReference type="CDD" id="cd02966">
    <property type="entry name" value="TlpA_like_family"/>
    <property type="match status" value="1"/>
</dbReference>
<gene>
    <name evidence="7" type="ORF">Q4Q40_09070</name>
</gene>
<evidence type="ECO:0000256" key="4">
    <source>
        <dbReference type="ARBA" id="ARBA00023284"/>
    </source>
</evidence>
<keyword evidence="5" id="KW-0732">Signal</keyword>
<feature type="domain" description="Thioredoxin" evidence="6">
    <location>
        <begin position="599"/>
        <end position="733"/>
    </location>
</feature>
<dbReference type="Pfam" id="PF13905">
    <property type="entry name" value="Thioredoxin_8"/>
    <property type="match status" value="1"/>
</dbReference>
<proteinExistence type="predicted"/>
<dbReference type="RefSeq" id="WP_303301475.1">
    <property type="nucleotide sequence ID" value="NZ_BAABDA010000050.1"/>
</dbReference>
<dbReference type="PANTHER" id="PTHR42852:SF6">
    <property type="entry name" value="THIOL:DISULFIDE INTERCHANGE PROTEIN DSBE"/>
    <property type="match status" value="1"/>
</dbReference>
<comment type="caution">
    <text evidence="7">The sequence shown here is derived from an EMBL/GenBank/DDBJ whole genome shotgun (WGS) entry which is preliminary data.</text>
</comment>
<evidence type="ECO:0000256" key="2">
    <source>
        <dbReference type="ARBA" id="ARBA00022748"/>
    </source>
</evidence>
<feature type="chain" id="PRO_5045923822" evidence="5">
    <location>
        <begin position="23"/>
        <end position="740"/>
    </location>
</feature>
<dbReference type="InterPro" id="IPR012336">
    <property type="entry name" value="Thioredoxin-like_fold"/>
</dbReference>
<evidence type="ECO:0000256" key="1">
    <source>
        <dbReference type="ARBA" id="ARBA00004196"/>
    </source>
</evidence>
<dbReference type="Gene3D" id="3.40.30.10">
    <property type="entry name" value="Glutaredoxin"/>
    <property type="match status" value="1"/>
</dbReference>
<dbReference type="InterPro" id="IPR013766">
    <property type="entry name" value="Thioredoxin_domain"/>
</dbReference>
<comment type="subcellular location">
    <subcellularLocation>
        <location evidence="1">Cell envelope</location>
    </subcellularLocation>
</comment>
<evidence type="ECO:0000256" key="3">
    <source>
        <dbReference type="ARBA" id="ARBA00023157"/>
    </source>
</evidence>
<dbReference type="EMBL" id="JAUOEL010000003">
    <property type="protein sequence ID" value="MDO5974333.1"/>
    <property type="molecule type" value="Genomic_DNA"/>
</dbReference>